<evidence type="ECO:0008006" key="2">
    <source>
        <dbReference type="Google" id="ProtNLM"/>
    </source>
</evidence>
<dbReference type="Gene3D" id="3.40.50.880">
    <property type="match status" value="1"/>
</dbReference>
<dbReference type="CDD" id="cd03143">
    <property type="entry name" value="A4_beta-galactosidase_middle_domain"/>
    <property type="match status" value="1"/>
</dbReference>
<feature type="non-terminal residue" evidence="1">
    <location>
        <position position="1"/>
    </location>
</feature>
<proteinExistence type="predicted"/>
<dbReference type="AlphaFoldDB" id="A0A382BMZ8"/>
<dbReference type="EMBL" id="UINC01030582">
    <property type="protein sequence ID" value="SVB15208.1"/>
    <property type="molecule type" value="Genomic_DNA"/>
</dbReference>
<dbReference type="InterPro" id="IPR029062">
    <property type="entry name" value="Class_I_gatase-like"/>
</dbReference>
<reference evidence="1" key="1">
    <citation type="submission" date="2018-05" db="EMBL/GenBank/DDBJ databases">
        <authorList>
            <person name="Lanie J.A."/>
            <person name="Ng W.-L."/>
            <person name="Kazmierczak K.M."/>
            <person name="Andrzejewski T.M."/>
            <person name="Davidsen T.M."/>
            <person name="Wayne K.J."/>
            <person name="Tettelin H."/>
            <person name="Glass J.I."/>
            <person name="Rusch D."/>
            <person name="Podicherti R."/>
            <person name="Tsui H.-C.T."/>
            <person name="Winkler M.E."/>
        </authorList>
    </citation>
    <scope>NUCLEOTIDE SEQUENCE</scope>
</reference>
<organism evidence="1">
    <name type="scientific">marine metagenome</name>
    <dbReference type="NCBI Taxonomy" id="408172"/>
    <lineage>
        <taxon>unclassified sequences</taxon>
        <taxon>metagenomes</taxon>
        <taxon>ecological metagenomes</taxon>
    </lineage>
</organism>
<accession>A0A382BMZ8</accession>
<name>A0A382BMZ8_9ZZZZ</name>
<dbReference type="SUPFAM" id="SSF52317">
    <property type="entry name" value="Class I glutamine amidotransferase-like"/>
    <property type="match status" value="1"/>
</dbReference>
<sequence>PARVGLLLSSVDELIGGVTNQNLAAHNNERKAIYYALRHTQVPVDFLTEDDVIDGLAKSYKVIYVTQRWMHSKTLQALRKWTQGGGTTVAFAGGGFLNEFNQANPETNEFYGVKTQALSEDPNLDQWVPRKDPKNPKSDRFTLLTKQDLPLYVPFDQVTWGQEDAKVSAGVMVWKQALAPSDGKVVGAYKNGKPAIIEKQHGKGRAVLFGFLPGQAYLKSGLKIIPADRGAVDDSSTHYLPTAMDKRLKAALVDSFLPKDFVRQVTCSEDLVETSCIDTIKPKKRLAVPLMNYTGEKIEKLTIRIAGIKKASSVRSVEQGKLRATFADDQMTVGLPLDITDMLLIDL</sequence>
<gene>
    <name evidence="1" type="ORF">METZ01_LOCUS168062</name>
</gene>
<protein>
    <recommendedName>
        <fullName evidence="2">Beta-galactosidase trimerisation domain-containing protein</fullName>
    </recommendedName>
</protein>
<evidence type="ECO:0000313" key="1">
    <source>
        <dbReference type="EMBL" id="SVB15208.1"/>
    </source>
</evidence>